<evidence type="ECO:0000313" key="3">
    <source>
        <dbReference type="EMBL" id="MFD1568606.1"/>
    </source>
</evidence>
<dbReference type="PANTHER" id="PTHR43377:SF1">
    <property type="entry name" value="BILIVERDIN REDUCTASE A"/>
    <property type="match status" value="1"/>
</dbReference>
<dbReference type="SUPFAM" id="SSF55347">
    <property type="entry name" value="Glyceraldehyde-3-phosphate dehydrogenase-like, C-terminal domain"/>
    <property type="match status" value="1"/>
</dbReference>
<dbReference type="AlphaFoldDB" id="A0ABD6BU89"/>
<dbReference type="InterPro" id="IPR000683">
    <property type="entry name" value="Gfo/Idh/MocA-like_OxRdtase_N"/>
</dbReference>
<feature type="domain" description="GFO/IDH/MocA-like oxidoreductase" evidence="2">
    <location>
        <begin position="155"/>
        <end position="231"/>
    </location>
</feature>
<dbReference type="Proteomes" id="UP001597139">
    <property type="component" value="Unassembled WGS sequence"/>
</dbReference>
<keyword evidence="4" id="KW-1185">Reference proteome</keyword>
<dbReference type="Pfam" id="PF01408">
    <property type="entry name" value="GFO_IDH_MocA"/>
    <property type="match status" value="1"/>
</dbReference>
<dbReference type="SUPFAM" id="SSF51735">
    <property type="entry name" value="NAD(P)-binding Rossmann-fold domains"/>
    <property type="match status" value="1"/>
</dbReference>
<reference evidence="3 4" key="1">
    <citation type="journal article" date="2019" name="Int. J. Syst. Evol. Microbiol.">
        <title>The Global Catalogue of Microorganisms (GCM) 10K type strain sequencing project: providing services to taxonomists for standard genome sequencing and annotation.</title>
        <authorList>
            <consortium name="The Broad Institute Genomics Platform"/>
            <consortium name="The Broad Institute Genome Sequencing Center for Infectious Disease"/>
            <person name="Wu L."/>
            <person name="Ma J."/>
        </authorList>
    </citation>
    <scope>NUCLEOTIDE SEQUENCE [LARGE SCALE GENOMIC DNA]</scope>
    <source>
        <strain evidence="3 4">CGMCC 1.12859</strain>
    </source>
</reference>
<dbReference type="RefSeq" id="WP_267648104.1">
    <property type="nucleotide sequence ID" value="NZ_JANHGR010000003.1"/>
</dbReference>
<protein>
    <submittedName>
        <fullName evidence="3">Gfo/Idh/MocA family oxidoreductase</fullName>
    </submittedName>
</protein>
<dbReference type="InterPro" id="IPR036291">
    <property type="entry name" value="NAD(P)-bd_dom_sf"/>
</dbReference>
<dbReference type="Gene3D" id="3.30.360.10">
    <property type="entry name" value="Dihydrodipicolinate Reductase, domain 2"/>
    <property type="match status" value="1"/>
</dbReference>
<name>A0ABD6BU89_9EURY</name>
<sequence>MSDAPLRAGVIGVGSMGRNHARVYQELSECELVGVADADAAAADAVATEFDTEAYDTIELLARADAVSVAVPTPVHEPVVRDCINTGVDVLVEKPFVDDPAVGRELAEAAATAGVTLQVGHIERFNPAVRTLLSGFRDLSVIAVTAERLGPPLEREIAAGVTFDLMIHDIDLLCTLLGATPTLVSATGAGDGEYATSTWTNDDGVVASLTASRLTQERVRRLTVTAEECRIVVDLLDQTVEVHRRSSPEYVAANGDVRHRIESVIERPFVESGEPLKRELAAFLEAAAEGTTPLVTAEDGIRAVELASAVAAKLGRPQQEVSP</sequence>
<evidence type="ECO:0000313" key="4">
    <source>
        <dbReference type="Proteomes" id="UP001597139"/>
    </source>
</evidence>
<dbReference type="InterPro" id="IPR051450">
    <property type="entry name" value="Gfo/Idh/MocA_Oxidoreductases"/>
</dbReference>
<gene>
    <name evidence="3" type="ORF">ACFSAU_14010</name>
</gene>
<dbReference type="PANTHER" id="PTHR43377">
    <property type="entry name" value="BILIVERDIN REDUCTASE A"/>
    <property type="match status" value="1"/>
</dbReference>
<proteinExistence type="predicted"/>
<evidence type="ECO:0000259" key="2">
    <source>
        <dbReference type="Pfam" id="PF22725"/>
    </source>
</evidence>
<dbReference type="InterPro" id="IPR055170">
    <property type="entry name" value="GFO_IDH_MocA-like_dom"/>
</dbReference>
<organism evidence="3 4">
    <name type="scientific">Halolamina litorea</name>
    <dbReference type="NCBI Taxonomy" id="1515593"/>
    <lineage>
        <taxon>Archaea</taxon>
        <taxon>Methanobacteriati</taxon>
        <taxon>Methanobacteriota</taxon>
        <taxon>Stenosarchaea group</taxon>
        <taxon>Halobacteria</taxon>
        <taxon>Halobacteriales</taxon>
        <taxon>Haloferacaceae</taxon>
    </lineage>
</organism>
<accession>A0ABD6BU89</accession>
<dbReference type="Pfam" id="PF22725">
    <property type="entry name" value="GFO_IDH_MocA_C3"/>
    <property type="match status" value="1"/>
</dbReference>
<comment type="caution">
    <text evidence="3">The sequence shown here is derived from an EMBL/GenBank/DDBJ whole genome shotgun (WGS) entry which is preliminary data.</text>
</comment>
<dbReference type="EMBL" id="JBHUCZ010000012">
    <property type="protein sequence ID" value="MFD1568606.1"/>
    <property type="molecule type" value="Genomic_DNA"/>
</dbReference>
<feature type="domain" description="Gfo/Idh/MocA-like oxidoreductase N-terminal" evidence="1">
    <location>
        <begin position="6"/>
        <end position="121"/>
    </location>
</feature>
<evidence type="ECO:0000259" key="1">
    <source>
        <dbReference type="Pfam" id="PF01408"/>
    </source>
</evidence>
<dbReference type="Gene3D" id="3.40.50.720">
    <property type="entry name" value="NAD(P)-binding Rossmann-like Domain"/>
    <property type="match status" value="1"/>
</dbReference>